<sequence>MEEINPNQAVDFLLKNAGLYAKAKAERVYLEEFRKSKKALLMQEAFCAGVDTMAGQERDAYARSEYRELLEGLKAAIEVEEKLKWQLTGAQLRVDIWRTNQANNRFIEKSTV</sequence>
<accession>A0A6J7WG14</accession>
<proteinExistence type="predicted"/>
<dbReference type="EMBL" id="LR798240">
    <property type="protein sequence ID" value="CAB5214093.1"/>
    <property type="molecule type" value="Genomic_DNA"/>
</dbReference>
<reference evidence="1" key="1">
    <citation type="submission" date="2020-05" db="EMBL/GenBank/DDBJ databases">
        <authorList>
            <person name="Chiriac C."/>
            <person name="Salcher M."/>
            <person name="Ghai R."/>
            <person name="Kavagutti S V."/>
        </authorList>
    </citation>
    <scope>NUCLEOTIDE SEQUENCE</scope>
</reference>
<evidence type="ECO:0000313" key="1">
    <source>
        <dbReference type="EMBL" id="CAB5214093.1"/>
    </source>
</evidence>
<name>A0A6J7WG14_9CAUD</name>
<gene>
    <name evidence="1" type="ORF">UFOVP193_16</name>
</gene>
<protein>
    <submittedName>
        <fullName evidence="1">Uncharacterized protein</fullName>
    </submittedName>
</protein>
<organism evidence="1">
    <name type="scientific">uncultured Caudovirales phage</name>
    <dbReference type="NCBI Taxonomy" id="2100421"/>
    <lineage>
        <taxon>Viruses</taxon>
        <taxon>Duplodnaviria</taxon>
        <taxon>Heunggongvirae</taxon>
        <taxon>Uroviricota</taxon>
        <taxon>Caudoviricetes</taxon>
        <taxon>Peduoviridae</taxon>
        <taxon>Maltschvirus</taxon>
        <taxon>Maltschvirus maltsch</taxon>
    </lineage>
</organism>